<feature type="domain" description="Peptidoglycan beta-N-acetylmuramidase NamZ C-terminal" evidence="2">
    <location>
        <begin position="261"/>
        <end position="417"/>
    </location>
</feature>
<dbReference type="Gramene" id="GBG63806">
    <property type="protein sequence ID" value="GBG63806"/>
    <property type="gene ID" value="CBR_g39590"/>
</dbReference>
<name>A0A388K188_CHABU</name>
<dbReference type="OMA" id="FYTYIYT"/>
<dbReference type="InterPro" id="IPR048502">
    <property type="entry name" value="NamZ_N"/>
</dbReference>
<evidence type="ECO:0000313" key="3">
    <source>
        <dbReference type="EMBL" id="GBG63806.1"/>
    </source>
</evidence>
<accession>A0A388K188</accession>
<keyword evidence="4" id="KW-1185">Reference proteome</keyword>
<dbReference type="PANTHER" id="PTHR42915:SF1">
    <property type="entry name" value="PEPTIDOGLYCAN BETA-N-ACETYLMURAMIDASE NAMZ"/>
    <property type="match status" value="1"/>
</dbReference>
<dbReference type="Gene3D" id="3.90.1150.140">
    <property type="match status" value="1"/>
</dbReference>
<dbReference type="InterPro" id="IPR048503">
    <property type="entry name" value="NamZ_C"/>
</dbReference>
<feature type="domain" description="Peptidoglycan beta-N-acetylmuramidase NamZ N-terminal" evidence="1">
    <location>
        <begin position="43"/>
        <end position="257"/>
    </location>
</feature>
<dbReference type="Gene3D" id="3.40.50.12170">
    <property type="entry name" value="Uncharacterised protein PF07075, DUF1343"/>
    <property type="match status" value="1"/>
</dbReference>
<dbReference type="GO" id="GO:0033922">
    <property type="term" value="F:peptidoglycan beta-N-acetylmuramidase activity"/>
    <property type="evidence" value="ECO:0007669"/>
    <property type="project" value="InterPro"/>
</dbReference>
<dbReference type="InterPro" id="IPR008302">
    <property type="entry name" value="NamZ"/>
</dbReference>
<dbReference type="Pfam" id="PF20732">
    <property type="entry name" value="NamZ_C"/>
    <property type="match status" value="1"/>
</dbReference>
<protein>
    <recommendedName>
        <fullName evidence="5">DUF1343 domain-containing protein</fullName>
    </recommendedName>
</protein>
<dbReference type="Proteomes" id="UP000265515">
    <property type="component" value="Unassembled WGS sequence"/>
</dbReference>
<reference evidence="3 4" key="1">
    <citation type="journal article" date="2018" name="Cell">
        <title>The Chara Genome: Secondary Complexity and Implications for Plant Terrestrialization.</title>
        <authorList>
            <person name="Nishiyama T."/>
            <person name="Sakayama H."/>
            <person name="Vries J.D."/>
            <person name="Buschmann H."/>
            <person name="Saint-Marcoux D."/>
            <person name="Ullrich K.K."/>
            <person name="Haas F.B."/>
            <person name="Vanderstraeten L."/>
            <person name="Becker D."/>
            <person name="Lang D."/>
            <person name="Vosolsobe S."/>
            <person name="Rombauts S."/>
            <person name="Wilhelmsson P.K.I."/>
            <person name="Janitza P."/>
            <person name="Kern R."/>
            <person name="Heyl A."/>
            <person name="Rumpler F."/>
            <person name="Villalobos L.I.A.C."/>
            <person name="Clay J.M."/>
            <person name="Skokan R."/>
            <person name="Toyoda A."/>
            <person name="Suzuki Y."/>
            <person name="Kagoshima H."/>
            <person name="Schijlen E."/>
            <person name="Tajeshwar N."/>
            <person name="Catarino B."/>
            <person name="Hetherington A.J."/>
            <person name="Saltykova A."/>
            <person name="Bonnot C."/>
            <person name="Breuninger H."/>
            <person name="Symeonidi A."/>
            <person name="Radhakrishnan G.V."/>
            <person name="Van Nieuwerburgh F."/>
            <person name="Deforce D."/>
            <person name="Chang C."/>
            <person name="Karol K.G."/>
            <person name="Hedrich R."/>
            <person name="Ulvskov P."/>
            <person name="Glockner G."/>
            <person name="Delwiche C.F."/>
            <person name="Petrasek J."/>
            <person name="Van de Peer Y."/>
            <person name="Friml J."/>
            <person name="Beilby M."/>
            <person name="Dolan L."/>
            <person name="Kohara Y."/>
            <person name="Sugano S."/>
            <person name="Fujiyama A."/>
            <person name="Delaux P.-M."/>
            <person name="Quint M."/>
            <person name="TheiBen G."/>
            <person name="Hagemann M."/>
            <person name="Harholt J."/>
            <person name="Dunand C."/>
            <person name="Zachgo S."/>
            <person name="Langdale J."/>
            <person name="Maumus F."/>
            <person name="Straeten D.V.D."/>
            <person name="Gould S.B."/>
            <person name="Rensing S.A."/>
        </authorList>
    </citation>
    <scope>NUCLEOTIDE SEQUENCE [LARGE SCALE GENOMIC DNA]</scope>
    <source>
        <strain evidence="3 4">S276</strain>
    </source>
</reference>
<dbReference type="PANTHER" id="PTHR42915">
    <property type="entry name" value="HYPOTHETICAL 460 KDA PROTEIN IN FEUA-SIGW INTERGENIC REGION [PRECURSOR]"/>
    <property type="match status" value="1"/>
</dbReference>
<dbReference type="EMBL" id="BFEA01000043">
    <property type="protein sequence ID" value="GBG63806.1"/>
    <property type="molecule type" value="Genomic_DNA"/>
</dbReference>
<evidence type="ECO:0000259" key="2">
    <source>
        <dbReference type="Pfam" id="PF20732"/>
    </source>
</evidence>
<dbReference type="OrthoDB" id="2017677at2759"/>
<dbReference type="Pfam" id="PF07075">
    <property type="entry name" value="NamZ_N"/>
    <property type="match status" value="1"/>
</dbReference>
<organism evidence="3 4">
    <name type="scientific">Chara braunii</name>
    <name type="common">Braun's stonewort</name>
    <dbReference type="NCBI Taxonomy" id="69332"/>
    <lineage>
        <taxon>Eukaryota</taxon>
        <taxon>Viridiplantae</taxon>
        <taxon>Streptophyta</taxon>
        <taxon>Charophyceae</taxon>
        <taxon>Charales</taxon>
        <taxon>Characeae</taxon>
        <taxon>Chara</taxon>
    </lineage>
</organism>
<dbReference type="AlphaFoldDB" id="A0A388K188"/>
<evidence type="ECO:0000259" key="1">
    <source>
        <dbReference type="Pfam" id="PF07075"/>
    </source>
</evidence>
<sequence>MKVLKGLFGPSGDGGKVGVRTPVKTGIEVISEDGFRLLQGGKVGIIANATSVFPDMRHLVDVLFHETTVDLCAIFGPEHGFRGCSQAGSSPGAYTDPATKLPVFDIHAKKAKDLLNIFLNAGVDIILFDIQDVGARFYTYVWTLYDSMVAIASCTSRHLRLVVADRPNPLGGSITAGPVLRPELGSFVGRKAIALQHGMTVGELAILFNSEFVPVDGESGGKRVDLEVVRMVGWKRCHLYGDTGLIWVPPSPNMPSPTTALLYPGMGLIEGTNCSEGRGTTLPFEMIGSPWIDRQLVIAMQQEFADNDGVLFREAVFTPTFSKHAGKMVSGMQVHVANPTTIDPIRIGITLLVILRKLYPDRFAWRKDGGKFWIDYLTGSENIRKAIDDGRSVDEILASWQEDLLLFCMQRHNFLLYK</sequence>
<evidence type="ECO:0008006" key="5">
    <source>
        <dbReference type="Google" id="ProtNLM"/>
    </source>
</evidence>
<proteinExistence type="predicted"/>
<comment type="caution">
    <text evidence="3">The sequence shown here is derived from an EMBL/GenBank/DDBJ whole genome shotgun (WGS) entry which is preliminary data.</text>
</comment>
<evidence type="ECO:0000313" key="4">
    <source>
        <dbReference type="Proteomes" id="UP000265515"/>
    </source>
</evidence>
<dbReference type="PIRSF" id="PIRSF016719">
    <property type="entry name" value="UCP016719"/>
    <property type="match status" value="1"/>
</dbReference>
<dbReference type="STRING" id="69332.A0A388K188"/>
<gene>
    <name evidence="3" type="ORF">CBR_g39590</name>
</gene>